<keyword evidence="1" id="KW-0812">Transmembrane</keyword>
<name>A0ABU8BAG5_9BRAD</name>
<feature type="transmembrane region" description="Helical" evidence="1">
    <location>
        <begin position="36"/>
        <end position="57"/>
    </location>
</feature>
<dbReference type="EMBL" id="JAZHRV010000001">
    <property type="protein sequence ID" value="MEH2555528.1"/>
    <property type="molecule type" value="Genomic_DNA"/>
</dbReference>
<protein>
    <submittedName>
        <fullName evidence="2">Uncharacterized protein</fullName>
    </submittedName>
</protein>
<gene>
    <name evidence="2" type="ORF">V1286_003057</name>
</gene>
<keyword evidence="1" id="KW-1133">Transmembrane helix</keyword>
<sequence length="123" mass="13131">MNSKWPKLMLISGITSAWLLYDMATATEAPSRALAILQYGLLACALIGLVGSLAMLASHDPRSYRDGYRGPRTRATVIAVIAIRSAVRCASSLSRAFSLIMVSISSSRLVSSTASASNCLYLM</sequence>
<keyword evidence="1" id="KW-0472">Membrane</keyword>
<organism evidence="2 3">
    <name type="scientific">Bradyrhizobium algeriense</name>
    <dbReference type="NCBI Taxonomy" id="634784"/>
    <lineage>
        <taxon>Bacteria</taxon>
        <taxon>Pseudomonadati</taxon>
        <taxon>Pseudomonadota</taxon>
        <taxon>Alphaproteobacteria</taxon>
        <taxon>Hyphomicrobiales</taxon>
        <taxon>Nitrobacteraceae</taxon>
        <taxon>Bradyrhizobium</taxon>
    </lineage>
</organism>
<reference evidence="2 3" key="1">
    <citation type="submission" date="2024-02" db="EMBL/GenBank/DDBJ databases">
        <title>Adaptive strategies in a cosmopolitan and abundant soil bacterium.</title>
        <authorList>
            <person name="Carini P."/>
        </authorList>
    </citation>
    <scope>NUCLEOTIDE SEQUENCE [LARGE SCALE GENOMIC DNA]</scope>
    <source>
        <strain evidence="2 3">AZCC 1608</strain>
    </source>
</reference>
<evidence type="ECO:0000313" key="2">
    <source>
        <dbReference type="EMBL" id="MEH2555528.1"/>
    </source>
</evidence>
<keyword evidence="3" id="KW-1185">Reference proteome</keyword>
<proteinExistence type="predicted"/>
<dbReference type="Proteomes" id="UP001364224">
    <property type="component" value="Unassembled WGS sequence"/>
</dbReference>
<dbReference type="RefSeq" id="WP_334480637.1">
    <property type="nucleotide sequence ID" value="NZ_JAZHRV010000001.1"/>
</dbReference>
<comment type="caution">
    <text evidence="2">The sequence shown here is derived from an EMBL/GenBank/DDBJ whole genome shotgun (WGS) entry which is preliminary data.</text>
</comment>
<evidence type="ECO:0000256" key="1">
    <source>
        <dbReference type="SAM" id="Phobius"/>
    </source>
</evidence>
<evidence type="ECO:0000313" key="3">
    <source>
        <dbReference type="Proteomes" id="UP001364224"/>
    </source>
</evidence>
<accession>A0ABU8BAG5</accession>